<dbReference type="PANTHER" id="PTHR22835">
    <property type="entry name" value="ZINC FINGER FYVE DOMAIN CONTAINING PROTEIN"/>
    <property type="match status" value="1"/>
</dbReference>
<dbReference type="AlphaFoldDB" id="A0A2W4XTV1"/>
<dbReference type="InterPro" id="IPR036514">
    <property type="entry name" value="SGNH_hydro_sf"/>
</dbReference>
<protein>
    <recommendedName>
        <fullName evidence="4">PEP-CTERM protein-sorting domain-containing protein</fullName>
    </recommendedName>
</protein>
<dbReference type="Pfam" id="PF00657">
    <property type="entry name" value="Lipase_GDSL"/>
    <property type="match status" value="1"/>
</dbReference>
<comment type="similarity">
    <text evidence="1">Belongs to the 'GDSL' lipolytic enzyme family.</text>
</comment>
<reference evidence="2 3" key="2">
    <citation type="submission" date="2018-06" db="EMBL/GenBank/DDBJ databases">
        <title>Metagenomic assembly of (sub)arctic Cyanobacteria and their associated microbiome from non-axenic cultures.</title>
        <authorList>
            <person name="Baurain D."/>
        </authorList>
    </citation>
    <scope>NUCLEOTIDE SEQUENCE [LARGE SCALE GENOMIC DNA]</scope>
    <source>
        <strain evidence="2">ULC027bin1</strain>
    </source>
</reference>
<evidence type="ECO:0008006" key="4">
    <source>
        <dbReference type="Google" id="ProtNLM"/>
    </source>
</evidence>
<evidence type="ECO:0000313" key="2">
    <source>
        <dbReference type="EMBL" id="PZO59302.1"/>
    </source>
</evidence>
<dbReference type="InterPro" id="IPR001087">
    <property type="entry name" value="GDSL"/>
</dbReference>
<name>A0A2W4XTV1_9CYAN</name>
<comment type="caution">
    <text evidence="2">The sequence shown here is derived from an EMBL/GenBank/DDBJ whole genome shotgun (WGS) entry which is preliminary data.</text>
</comment>
<organism evidence="2 3">
    <name type="scientific">Phormidesmis priestleyi</name>
    <dbReference type="NCBI Taxonomy" id="268141"/>
    <lineage>
        <taxon>Bacteria</taxon>
        <taxon>Bacillati</taxon>
        <taxon>Cyanobacteriota</taxon>
        <taxon>Cyanophyceae</taxon>
        <taxon>Leptolyngbyales</taxon>
        <taxon>Leptolyngbyaceae</taxon>
        <taxon>Phormidesmis</taxon>
    </lineage>
</organism>
<dbReference type="Gene3D" id="3.40.50.1110">
    <property type="entry name" value="SGNH hydrolase"/>
    <property type="match status" value="1"/>
</dbReference>
<proteinExistence type="inferred from homology"/>
<evidence type="ECO:0000313" key="3">
    <source>
        <dbReference type="Proteomes" id="UP000249794"/>
    </source>
</evidence>
<dbReference type="PANTHER" id="PTHR22835:SF659">
    <property type="entry name" value="GDSL LIPASE_ACYLHYDROLASE, PUTATIVE (AFU_ORTHOLOGUE AFUA_2G00510)-RELATED"/>
    <property type="match status" value="1"/>
</dbReference>
<dbReference type="SUPFAM" id="SSF52266">
    <property type="entry name" value="SGNH hydrolase"/>
    <property type="match status" value="1"/>
</dbReference>
<dbReference type="Proteomes" id="UP000249794">
    <property type="component" value="Unassembled WGS sequence"/>
</dbReference>
<evidence type="ECO:0000256" key="1">
    <source>
        <dbReference type="ARBA" id="ARBA00008668"/>
    </source>
</evidence>
<dbReference type="EMBL" id="QBMP01000024">
    <property type="protein sequence ID" value="PZO59302.1"/>
    <property type="molecule type" value="Genomic_DNA"/>
</dbReference>
<accession>A0A2W4XTV1</accession>
<dbReference type="GO" id="GO:0016788">
    <property type="term" value="F:hydrolase activity, acting on ester bonds"/>
    <property type="evidence" value="ECO:0007669"/>
    <property type="project" value="InterPro"/>
</dbReference>
<sequence length="287" mass="30176">MVTNLLLNPATPLPTQGTNFAFAGALSSSIHVLDDDILPLAPLLPGFQEQIVTFRTLSTVVPVNPNALYVIWVGGNDYNEAFFNPASLGGLPLAQLPNAVTDNIVNGIAQLSSLGAESFLVANLPSLGEAPFADFLDAVTQRDISTVLNQLTQAHNALLTAKLSSFGQSQPSTKIISLDVNTLFADVLANPGAFGLTNVTEPCLTNFKPGFQFDGICSNPDEFLFWDDVHPTSAAYRLVSDVALAALNNSAPPASVPEPGGLTAVFVMGVMGAGALVKRRLREKAVS</sequence>
<gene>
    <name evidence="2" type="ORF">DCF15_03985</name>
</gene>
<dbReference type="CDD" id="cd01846">
    <property type="entry name" value="fatty_acyltransferase_like"/>
    <property type="match status" value="1"/>
</dbReference>
<reference evidence="3" key="1">
    <citation type="submission" date="2018-04" db="EMBL/GenBank/DDBJ databases">
        <authorList>
            <person name="Cornet L."/>
        </authorList>
    </citation>
    <scope>NUCLEOTIDE SEQUENCE [LARGE SCALE GENOMIC DNA]</scope>
</reference>